<evidence type="ECO:0000313" key="1">
    <source>
        <dbReference type="EMBL" id="PRP90606.1"/>
    </source>
</evidence>
<dbReference type="OrthoDB" id="9828482at2"/>
<gene>
    <name evidence="1" type="ORF">ENSA5_63340</name>
</gene>
<dbReference type="AlphaFoldDB" id="A0A2S9XCM8"/>
<evidence type="ECO:0008006" key="3">
    <source>
        <dbReference type="Google" id="ProtNLM"/>
    </source>
</evidence>
<comment type="caution">
    <text evidence="1">The sequence shown here is derived from an EMBL/GenBank/DDBJ whole genome shotgun (WGS) entry which is preliminary data.</text>
</comment>
<dbReference type="RefSeq" id="WP_106395508.1">
    <property type="nucleotide sequence ID" value="NZ_PVNK01000277.1"/>
</dbReference>
<accession>A0A2S9XCM8</accession>
<sequence>MLDLRPCSVALLALGASGCSDTTPRSCDLNTSSLVMRGTVSDFNNGVEVEIEFETEVETEPGTSGTTLELCPDSDQLEVNGVEAEPVQALGHLYYVVEFAEPEASYEISLERKDHESVSMIVEMPPSFEITAPAVGAESSRGEPLAVEWTPSWPEQLVELKISDKIGSSCIEGLGVEVEVDDTGSYDLAANTLVGGGAVSNCEVSLSLTRLAEADYPAALAEGGKVSAVVKRRRPFTSVE</sequence>
<organism evidence="1 2">
    <name type="scientific">Enhygromyxa salina</name>
    <dbReference type="NCBI Taxonomy" id="215803"/>
    <lineage>
        <taxon>Bacteria</taxon>
        <taxon>Pseudomonadati</taxon>
        <taxon>Myxococcota</taxon>
        <taxon>Polyangia</taxon>
        <taxon>Nannocystales</taxon>
        <taxon>Nannocystaceae</taxon>
        <taxon>Enhygromyxa</taxon>
    </lineage>
</organism>
<reference evidence="1 2" key="1">
    <citation type="submission" date="2018-03" db="EMBL/GenBank/DDBJ databases">
        <title>Draft Genome Sequences of the Obligatory Marine Myxobacteria Enhygromyxa salina SWB005.</title>
        <authorList>
            <person name="Poehlein A."/>
            <person name="Moghaddam J.A."/>
            <person name="Harms H."/>
            <person name="Alanjari M."/>
            <person name="Koenig G.M."/>
            <person name="Daniel R."/>
            <person name="Schaeberle T.F."/>
        </authorList>
    </citation>
    <scope>NUCLEOTIDE SEQUENCE [LARGE SCALE GENOMIC DNA]</scope>
    <source>
        <strain evidence="1 2">SWB005</strain>
    </source>
</reference>
<dbReference type="PROSITE" id="PS51257">
    <property type="entry name" value="PROKAR_LIPOPROTEIN"/>
    <property type="match status" value="1"/>
</dbReference>
<proteinExistence type="predicted"/>
<dbReference type="Proteomes" id="UP000237968">
    <property type="component" value="Unassembled WGS sequence"/>
</dbReference>
<dbReference type="EMBL" id="PVNK01000277">
    <property type="protein sequence ID" value="PRP90606.1"/>
    <property type="molecule type" value="Genomic_DNA"/>
</dbReference>
<name>A0A2S9XCM8_9BACT</name>
<keyword evidence="2" id="KW-1185">Reference proteome</keyword>
<protein>
    <recommendedName>
        <fullName evidence="3">Lipoprotein</fullName>
    </recommendedName>
</protein>
<evidence type="ECO:0000313" key="2">
    <source>
        <dbReference type="Proteomes" id="UP000237968"/>
    </source>
</evidence>